<evidence type="ECO:0000313" key="5">
    <source>
        <dbReference type="Proteomes" id="UP001610063"/>
    </source>
</evidence>
<keyword evidence="5" id="KW-1185">Reference proteome</keyword>
<organism evidence="4 5">
    <name type="scientific">Marinoscillum luteum</name>
    <dbReference type="NCBI Taxonomy" id="861051"/>
    <lineage>
        <taxon>Bacteria</taxon>
        <taxon>Pseudomonadati</taxon>
        <taxon>Bacteroidota</taxon>
        <taxon>Cytophagia</taxon>
        <taxon>Cytophagales</taxon>
        <taxon>Reichenbachiellaceae</taxon>
        <taxon>Marinoscillum</taxon>
    </lineage>
</organism>
<dbReference type="Pfam" id="PF08279">
    <property type="entry name" value="HTH_11"/>
    <property type="match status" value="1"/>
</dbReference>
<dbReference type="Pfam" id="PF13280">
    <property type="entry name" value="WYL"/>
    <property type="match status" value="1"/>
</dbReference>
<dbReference type="Proteomes" id="UP001610063">
    <property type="component" value="Unassembled WGS sequence"/>
</dbReference>
<dbReference type="InterPro" id="IPR028349">
    <property type="entry name" value="PafC-like"/>
</dbReference>
<reference evidence="4 5" key="1">
    <citation type="journal article" date="2013" name="Int. J. Syst. Evol. Microbiol.">
        <title>Marinoscillum luteum sp. nov., isolated from marine sediment.</title>
        <authorList>
            <person name="Cha I.T."/>
            <person name="Park S.J."/>
            <person name="Kim S.J."/>
            <person name="Kim J.G."/>
            <person name="Jung M.Y."/>
            <person name="Shin K.S."/>
            <person name="Kwon K.K."/>
            <person name="Yang S.H."/>
            <person name="Seo Y.S."/>
            <person name="Rhee S.K."/>
        </authorList>
    </citation>
    <scope>NUCLEOTIDE SEQUENCE [LARGE SCALE GENOMIC DNA]</scope>
    <source>
        <strain evidence="4 5">KCTC 23939</strain>
    </source>
</reference>
<dbReference type="PANTHER" id="PTHR34580:SF3">
    <property type="entry name" value="PROTEIN PAFB"/>
    <property type="match status" value="1"/>
</dbReference>
<dbReference type="InterPro" id="IPR013196">
    <property type="entry name" value="HTH_11"/>
</dbReference>
<proteinExistence type="predicted"/>
<dbReference type="PROSITE" id="PS52050">
    <property type="entry name" value="WYL"/>
    <property type="match status" value="1"/>
</dbReference>
<keyword evidence="1" id="KW-0805">Transcription regulation</keyword>
<dbReference type="InterPro" id="IPR036388">
    <property type="entry name" value="WH-like_DNA-bd_sf"/>
</dbReference>
<feature type="domain" description="HTH deoR-type" evidence="3">
    <location>
        <begin position="3"/>
        <end position="58"/>
    </location>
</feature>
<protein>
    <submittedName>
        <fullName evidence="4">Helix-turn-helix transcriptional regulator</fullName>
    </submittedName>
</protein>
<name>A0ABW7NBR9_9BACT</name>
<dbReference type="PANTHER" id="PTHR34580">
    <property type="match status" value="1"/>
</dbReference>
<dbReference type="PIRSF" id="PIRSF016838">
    <property type="entry name" value="PafC"/>
    <property type="match status" value="1"/>
</dbReference>
<dbReference type="Pfam" id="PF25583">
    <property type="entry name" value="WCX"/>
    <property type="match status" value="1"/>
</dbReference>
<dbReference type="SUPFAM" id="SSF46785">
    <property type="entry name" value="Winged helix' DNA-binding domain"/>
    <property type="match status" value="1"/>
</dbReference>
<comment type="caution">
    <text evidence="4">The sequence shown here is derived from an EMBL/GenBank/DDBJ whole genome shotgun (WGS) entry which is preliminary data.</text>
</comment>
<dbReference type="InterPro" id="IPR036390">
    <property type="entry name" value="WH_DNA-bd_sf"/>
</dbReference>
<evidence type="ECO:0000256" key="1">
    <source>
        <dbReference type="ARBA" id="ARBA00023015"/>
    </source>
</evidence>
<dbReference type="InterPro" id="IPR026881">
    <property type="entry name" value="WYL_dom"/>
</dbReference>
<evidence type="ECO:0000313" key="4">
    <source>
        <dbReference type="EMBL" id="MFH6984942.1"/>
    </source>
</evidence>
<evidence type="ECO:0000259" key="3">
    <source>
        <dbReference type="PROSITE" id="PS51000"/>
    </source>
</evidence>
<gene>
    <name evidence="4" type="ORF">ACHKAR_15915</name>
</gene>
<dbReference type="InterPro" id="IPR051534">
    <property type="entry name" value="CBASS_pafABC_assoc_protein"/>
</dbReference>
<dbReference type="InterPro" id="IPR057727">
    <property type="entry name" value="WCX_dom"/>
</dbReference>
<dbReference type="RefSeq" id="WP_395418379.1">
    <property type="nucleotide sequence ID" value="NZ_JBIPKE010000019.1"/>
</dbReference>
<dbReference type="Gene3D" id="1.10.10.10">
    <property type="entry name" value="Winged helix-like DNA-binding domain superfamily/Winged helix DNA-binding domain"/>
    <property type="match status" value="1"/>
</dbReference>
<accession>A0ABW7NBR9</accession>
<dbReference type="EMBL" id="JBIPKE010000019">
    <property type="protein sequence ID" value="MFH6984942.1"/>
    <property type="molecule type" value="Genomic_DNA"/>
</dbReference>
<keyword evidence="2" id="KW-0804">Transcription</keyword>
<evidence type="ECO:0000256" key="2">
    <source>
        <dbReference type="ARBA" id="ARBA00023163"/>
    </source>
</evidence>
<sequence>MNRIDRLTAILIQLQGKPRIPMEDFEERFGVSRRTIFRDLKSLMEAGVPIGGDAGEGYFIVDGYHLPPVVFNKEEAAALLLGAKLIEQNADSQIAKNFQEAMYKIKAVLKCHDREFLDTLEQSISVIASPTVTNFGFPDSHIAEIQMALAARKIIQIRYHSNYKDQTTDRKVAPLGLVYYSSRWHLIGYCHLRTDLRDFRTDRIQSLNILSDNYHPEDHPNYLEFLQRMIGGTDANEATIRFSKKVTRFIQDQKYHYGFVEEHAEGDVVEMKFITPHYEYLARWLLMFIEEATVVSPPKLQGLVASYSQGLITHHQKYFTS</sequence>
<dbReference type="InterPro" id="IPR001034">
    <property type="entry name" value="DeoR_HTH"/>
</dbReference>
<dbReference type="PROSITE" id="PS51000">
    <property type="entry name" value="HTH_DEOR_2"/>
    <property type="match status" value="1"/>
</dbReference>